<dbReference type="OrthoDB" id="418911at2759"/>
<dbReference type="Gene3D" id="1.25.40.10">
    <property type="entry name" value="Tetratricopeptide repeat domain"/>
    <property type="match status" value="2"/>
</dbReference>
<evidence type="ECO:0000313" key="5">
    <source>
        <dbReference type="EMBL" id="CAI5758319.1"/>
    </source>
</evidence>
<feature type="compositionally biased region" description="Pro residues" evidence="4">
    <location>
        <begin position="566"/>
        <end position="575"/>
    </location>
</feature>
<dbReference type="InterPro" id="IPR019734">
    <property type="entry name" value="TPR_rpt"/>
</dbReference>
<sequence length="681" mass="75662">MPKRSNNSTQSSPSNKKTHILNQYESNLIETWVQCGECATTIGSIVTAIKSFENAVNRDPSNITALIGLSSSLRLNDINLNETIGSQSSIERLNKSLIEFPQQLSKSHLIFKELSECYLLIGLNGQAHQSIQMAIQLQPQDPSLWLLSAQTLIRIGAKNHAANSLTHCLSLLPESKKNFNTQDIETARAAHAELAAIAAADGNINISIKELSATLSLKAPPLARVEEHIALWCALSTAKERANDIEGAIQACEDAELAVGKSDRIIMTHAYLLLLMDPLKNSNYAIKLLEKIIDLFDENINNNNNQDFLPWYLLGRAYSFIDQPRLAYNSYQVALRCAPNSPITWLAVGKLYLELKQLPDALAAYSQALRLQMDDGSPGVATAWDGLSCVYERCEDHLLDASDACQRASSCFKVIGDIKNSNFFENRSNVLIKASKNESLKPPLKNPPDVPSFLLRDLVALAPSERINYTQSQQKQQQQVQQLQQQQIPPQQIQQQHSQPIPSEQQTPLQQNTSRNSPQISMINNSHHQTPQQPPQQAQFQPQPPPQIQALQPPQQYNYPPFAKSNPPPPPPQLPTPQFQQQAQSQPQWSPQQSQQQPPLPPPPPPHQQPQQFYYHPVPIPAPPPLQQHQNSPPQPSNGSSLNSSSNSMAVPTGPPQYSYGQYIPTPGGVQNNYSSPTWRR</sequence>
<evidence type="ECO:0000256" key="4">
    <source>
        <dbReference type="SAM" id="MobiDB-lite"/>
    </source>
</evidence>
<dbReference type="PROSITE" id="PS50005">
    <property type="entry name" value="TPR"/>
    <property type="match status" value="2"/>
</dbReference>
<dbReference type="PANTHER" id="PTHR14017">
    <property type="entry name" value="LYSINE-SPECIFIC DEMETHYLASE"/>
    <property type="match status" value="1"/>
</dbReference>
<organism evidence="5 6">
    <name type="scientific">Candida verbasci</name>
    <dbReference type="NCBI Taxonomy" id="1227364"/>
    <lineage>
        <taxon>Eukaryota</taxon>
        <taxon>Fungi</taxon>
        <taxon>Dikarya</taxon>
        <taxon>Ascomycota</taxon>
        <taxon>Saccharomycotina</taxon>
        <taxon>Pichiomycetes</taxon>
        <taxon>Debaryomycetaceae</taxon>
        <taxon>Candida/Lodderomyces clade</taxon>
        <taxon>Candida</taxon>
    </lineage>
</organism>
<feature type="repeat" description="TPR" evidence="3">
    <location>
        <begin position="29"/>
        <end position="62"/>
    </location>
</feature>
<evidence type="ECO:0000256" key="2">
    <source>
        <dbReference type="ARBA" id="ARBA00023242"/>
    </source>
</evidence>
<feature type="compositionally biased region" description="Low complexity" evidence="4">
    <location>
        <begin position="576"/>
        <end position="597"/>
    </location>
</feature>
<dbReference type="EMBL" id="CANTUO010000002">
    <property type="protein sequence ID" value="CAI5758319.1"/>
    <property type="molecule type" value="Genomic_DNA"/>
</dbReference>
<dbReference type="PANTHER" id="PTHR14017:SF1">
    <property type="entry name" value="LD02225P"/>
    <property type="match status" value="1"/>
</dbReference>
<feature type="compositionally biased region" description="Low complexity" evidence="4">
    <location>
        <begin position="478"/>
        <end position="506"/>
    </location>
</feature>
<dbReference type="InterPro" id="IPR051630">
    <property type="entry name" value="Corepressor-Demethylase"/>
</dbReference>
<feature type="compositionally biased region" description="Low complexity" evidence="4">
    <location>
        <begin position="529"/>
        <end position="541"/>
    </location>
</feature>
<evidence type="ECO:0000313" key="6">
    <source>
        <dbReference type="Proteomes" id="UP001152885"/>
    </source>
</evidence>
<comment type="subcellular location">
    <subcellularLocation>
        <location evidence="1">Nucleus</location>
    </subcellularLocation>
</comment>
<feature type="repeat" description="TPR" evidence="3">
    <location>
        <begin position="342"/>
        <end position="375"/>
    </location>
</feature>
<dbReference type="SUPFAM" id="SSF48452">
    <property type="entry name" value="TPR-like"/>
    <property type="match status" value="2"/>
</dbReference>
<protein>
    <submittedName>
        <fullName evidence="5">Uncharacterized protein</fullName>
    </submittedName>
</protein>
<dbReference type="GO" id="GO:0000122">
    <property type="term" value="P:negative regulation of transcription by RNA polymerase II"/>
    <property type="evidence" value="ECO:0007669"/>
    <property type="project" value="TreeGrafter"/>
</dbReference>
<comment type="caution">
    <text evidence="5">The sequence shown here is derived from an EMBL/GenBank/DDBJ whole genome shotgun (WGS) entry which is preliminary data.</text>
</comment>
<dbReference type="InterPro" id="IPR011990">
    <property type="entry name" value="TPR-like_helical_dom_sf"/>
</dbReference>
<dbReference type="Proteomes" id="UP001152885">
    <property type="component" value="Unassembled WGS sequence"/>
</dbReference>
<feature type="compositionally biased region" description="Polar residues" evidence="4">
    <location>
        <begin position="669"/>
        <end position="681"/>
    </location>
</feature>
<dbReference type="GO" id="GO:0031490">
    <property type="term" value="F:chromatin DNA binding"/>
    <property type="evidence" value="ECO:0007669"/>
    <property type="project" value="TreeGrafter"/>
</dbReference>
<accession>A0A9W4XAH0</accession>
<feature type="compositionally biased region" description="Polar residues" evidence="4">
    <location>
        <begin position="507"/>
        <end position="528"/>
    </location>
</feature>
<feature type="compositionally biased region" description="Pro residues" evidence="4">
    <location>
        <begin position="598"/>
        <end position="608"/>
    </location>
</feature>
<gene>
    <name evidence="5" type="ORF">CANVERA_P2833</name>
</gene>
<dbReference type="GO" id="GO:0005634">
    <property type="term" value="C:nucleus"/>
    <property type="evidence" value="ECO:0007669"/>
    <property type="project" value="UniProtKB-SubCell"/>
</dbReference>
<reference evidence="5" key="1">
    <citation type="submission" date="2022-12" db="EMBL/GenBank/DDBJ databases">
        <authorList>
            <person name="Brejova B."/>
        </authorList>
    </citation>
    <scope>NUCLEOTIDE SEQUENCE</scope>
</reference>
<name>A0A9W4XAH0_9ASCO</name>
<dbReference type="SMART" id="SM00028">
    <property type="entry name" value="TPR"/>
    <property type="match status" value="6"/>
</dbReference>
<dbReference type="GO" id="GO:0000978">
    <property type="term" value="F:RNA polymerase II cis-regulatory region sequence-specific DNA binding"/>
    <property type="evidence" value="ECO:0007669"/>
    <property type="project" value="TreeGrafter"/>
</dbReference>
<feature type="compositionally biased region" description="Low complexity" evidence="4">
    <location>
        <begin position="627"/>
        <end position="648"/>
    </location>
</feature>
<keyword evidence="6" id="KW-1185">Reference proteome</keyword>
<keyword evidence="3" id="KW-0802">TPR repeat</keyword>
<keyword evidence="2" id="KW-0539">Nucleus</keyword>
<dbReference type="AlphaFoldDB" id="A0A9W4XAH0"/>
<evidence type="ECO:0000256" key="3">
    <source>
        <dbReference type="PROSITE-ProRule" id="PRU00339"/>
    </source>
</evidence>
<evidence type="ECO:0000256" key="1">
    <source>
        <dbReference type="ARBA" id="ARBA00004123"/>
    </source>
</evidence>
<proteinExistence type="predicted"/>
<dbReference type="GO" id="GO:0017053">
    <property type="term" value="C:transcription repressor complex"/>
    <property type="evidence" value="ECO:0007669"/>
    <property type="project" value="TreeGrafter"/>
</dbReference>
<feature type="region of interest" description="Disordered" evidence="4">
    <location>
        <begin position="478"/>
        <end position="681"/>
    </location>
</feature>